<dbReference type="PROSITE" id="PS51007">
    <property type="entry name" value="CYTC"/>
    <property type="match status" value="1"/>
</dbReference>
<evidence type="ECO:0000256" key="7">
    <source>
        <dbReference type="SAM" id="MobiDB-lite"/>
    </source>
</evidence>
<evidence type="ECO:0000256" key="3">
    <source>
        <dbReference type="ARBA" id="ARBA00022723"/>
    </source>
</evidence>
<dbReference type="InterPro" id="IPR008168">
    <property type="entry name" value="Cyt_C_IC"/>
</dbReference>
<dbReference type="SUPFAM" id="SSF46626">
    <property type="entry name" value="Cytochrome c"/>
    <property type="match status" value="1"/>
</dbReference>
<accession>A0A6J4ICN3</accession>
<dbReference type="GO" id="GO:0005506">
    <property type="term" value="F:iron ion binding"/>
    <property type="evidence" value="ECO:0007669"/>
    <property type="project" value="InterPro"/>
</dbReference>
<evidence type="ECO:0000259" key="8">
    <source>
        <dbReference type="PROSITE" id="PS51007"/>
    </source>
</evidence>
<evidence type="ECO:0000256" key="1">
    <source>
        <dbReference type="ARBA" id="ARBA00022448"/>
    </source>
</evidence>
<gene>
    <name evidence="9" type="ORF">AVDCRST_MAG76-2133</name>
</gene>
<keyword evidence="2 6" id="KW-0349">Heme</keyword>
<reference evidence="9" key="1">
    <citation type="submission" date="2020-02" db="EMBL/GenBank/DDBJ databases">
        <authorList>
            <person name="Meier V. D."/>
        </authorList>
    </citation>
    <scope>NUCLEOTIDE SEQUENCE</scope>
    <source>
        <strain evidence="9">AVDCRST_MAG76</strain>
    </source>
</reference>
<dbReference type="GO" id="GO:0009055">
    <property type="term" value="F:electron transfer activity"/>
    <property type="evidence" value="ECO:0007669"/>
    <property type="project" value="InterPro"/>
</dbReference>
<evidence type="ECO:0000313" key="9">
    <source>
        <dbReference type="EMBL" id="CAA9248227.1"/>
    </source>
</evidence>
<dbReference type="PRINTS" id="PR00605">
    <property type="entry name" value="CYTCHROMECIC"/>
</dbReference>
<feature type="compositionally biased region" description="Low complexity" evidence="7">
    <location>
        <begin position="30"/>
        <end position="63"/>
    </location>
</feature>
<dbReference type="InterPro" id="IPR036909">
    <property type="entry name" value="Cyt_c-like_dom_sf"/>
</dbReference>
<dbReference type="GO" id="GO:0020037">
    <property type="term" value="F:heme binding"/>
    <property type="evidence" value="ECO:0007669"/>
    <property type="project" value="InterPro"/>
</dbReference>
<feature type="domain" description="Cytochrome c" evidence="8">
    <location>
        <begin position="120"/>
        <end position="215"/>
    </location>
</feature>
<dbReference type="Gene3D" id="1.10.760.10">
    <property type="entry name" value="Cytochrome c-like domain"/>
    <property type="match status" value="1"/>
</dbReference>
<evidence type="ECO:0000256" key="2">
    <source>
        <dbReference type="ARBA" id="ARBA00022617"/>
    </source>
</evidence>
<proteinExistence type="predicted"/>
<evidence type="ECO:0000256" key="5">
    <source>
        <dbReference type="ARBA" id="ARBA00023004"/>
    </source>
</evidence>
<dbReference type="AlphaFoldDB" id="A0A6J4ICN3"/>
<feature type="compositionally biased region" description="Basic and acidic residues" evidence="7">
    <location>
        <begin position="19"/>
        <end position="29"/>
    </location>
</feature>
<protein>
    <recommendedName>
        <fullName evidence="8">Cytochrome c domain-containing protein</fullName>
    </recommendedName>
</protein>
<keyword evidence="5 6" id="KW-0408">Iron</keyword>
<feature type="region of interest" description="Disordered" evidence="7">
    <location>
        <begin position="19"/>
        <end position="80"/>
    </location>
</feature>
<dbReference type="InterPro" id="IPR009056">
    <property type="entry name" value="Cyt_c-like_dom"/>
</dbReference>
<dbReference type="EMBL" id="CADCSZ010000134">
    <property type="protein sequence ID" value="CAA9248227.1"/>
    <property type="molecule type" value="Genomic_DNA"/>
</dbReference>
<sequence length="215" mass="22358">MAPGAHDYLAGPMAEIPEHLLRRSKERRAALSGEAPPEGEAASAPAAAPEAKAAAPAAAASEPPALPTVAPQPRQPAVADIPPSRARLPYWVMPLFAALPVFGFFYMNGYQPRPVEGPTDPLVLGAELYRSAGCSGCHGGGGEGGVGPKLSEGESLLSFPEEQDHVDWVKGGSQPKIGQPYNARGRVAAGGMPGFGGQLSDEEIEAVVLYEREEL</sequence>
<dbReference type="Pfam" id="PF00034">
    <property type="entry name" value="Cytochrom_C"/>
    <property type="match status" value="1"/>
</dbReference>
<keyword evidence="1" id="KW-0813">Transport</keyword>
<evidence type="ECO:0000256" key="6">
    <source>
        <dbReference type="PROSITE-ProRule" id="PRU00433"/>
    </source>
</evidence>
<keyword evidence="3 6" id="KW-0479">Metal-binding</keyword>
<name>A0A6J4ICN3_9ACTN</name>
<keyword evidence="4" id="KW-0249">Electron transport</keyword>
<organism evidence="9">
    <name type="scientific">uncultured Acidimicrobiales bacterium</name>
    <dbReference type="NCBI Taxonomy" id="310071"/>
    <lineage>
        <taxon>Bacteria</taxon>
        <taxon>Bacillati</taxon>
        <taxon>Actinomycetota</taxon>
        <taxon>Acidimicrobiia</taxon>
        <taxon>Acidimicrobiales</taxon>
        <taxon>environmental samples</taxon>
    </lineage>
</organism>
<evidence type="ECO:0000256" key="4">
    <source>
        <dbReference type="ARBA" id="ARBA00022982"/>
    </source>
</evidence>